<proteinExistence type="predicted"/>
<dbReference type="AlphaFoldDB" id="A0A0D8LC82"/>
<dbReference type="NCBIfam" id="TIGR03853">
    <property type="entry name" value="matur_matur"/>
    <property type="match status" value="1"/>
</dbReference>
<organism evidence="1 2">
    <name type="scientific">Morganella morganii</name>
    <name type="common">Proteus morganii</name>
    <dbReference type="NCBI Taxonomy" id="582"/>
    <lineage>
        <taxon>Bacteria</taxon>
        <taxon>Pseudomonadati</taxon>
        <taxon>Pseudomonadota</taxon>
        <taxon>Gammaproteobacteria</taxon>
        <taxon>Enterobacterales</taxon>
        <taxon>Morganellaceae</taxon>
        <taxon>Morganella</taxon>
    </lineage>
</organism>
<comment type="caution">
    <text evidence="1">The sequence shown here is derived from an EMBL/GenBank/DDBJ whole genome shotgun (WGS) entry which is preliminary data.</text>
</comment>
<sequence>MSEKASVHGHEVMNMIIESGKHYTTESLIAAIHATFGEETRFHTCSAENMDAKALVSFLAGRGKFIGTEEGFSTSAEKICNH</sequence>
<reference evidence="1 2" key="1">
    <citation type="submission" date="2015-02" db="EMBL/GenBank/DDBJ databases">
        <title>Whole genome shotgun sequencing of cultured foodborne pathogen.</title>
        <authorList>
            <person name="Timme R."/>
            <person name="Allard M.W."/>
            <person name="Strain E."/>
            <person name="Evans P.S."/>
            <person name="Brown E."/>
        </authorList>
    </citation>
    <scope>NUCLEOTIDE SEQUENCE [LARGE SCALE GENOMIC DNA]</scope>
    <source>
        <strain evidence="1 2">GCSL-TSO-24</strain>
    </source>
</reference>
<evidence type="ECO:0008006" key="3">
    <source>
        <dbReference type="Google" id="ProtNLM"/>
    </source>
</evidence>
<protein>
    <recommendedName>
        <fullName evidence="3">Metal-binding protein</fullName>
    </recommendedName>
</protein>
<name>A0A0D8LC82_MORMO</name>
<evidence type="ECO:0000313" key="1">
    <source>
        <dbReference type="EMBL" id="KJF78353.1"/>
    </source>
</evidence>
<accession>A0A0D8LC82</accession>
<dbReference type="Pfam" id="PF10678">
    <property type="entry name" value="DUF2492"/>
    <property type="match status" value="1"/>
</dbReference>
<dbReference type="EMBL" id="JZSH01000053">
    <property type="protein sequence ID" value="KJF78353.1"/>
    <property type="molecule type" value="Genomic_DNA"/>
</dbReference>
<dbReference type="InterPro" id="IPR019620">
    <property type="entry name" value="Metal-bd_prot_put"/>
</dbReference>
<dbReference type="PATRIC" id="fig|582.24.peg.2060"/>
<dbReference type="Proteomes" id="UP000032582">
    <property type="component" value="Unassembled WGS sequence"/>
</dbReference>
<evidence type="ECO:0000313" key="2">
    <source>
        <dbReference type="Proteomes" id="UP000032582"/>
    </source>
</evidence>
<gene>
    <name evidence="1" type="ORF">UA45_06740</name>
</gene>